<evidence type="ECO:0000313" key="2">
    <source>
        <dbReference type="EMBL" id="GAM59892.1"/>
    </source>
</evidence>
<dbReference type="AlphaFoldDB" id="A0A0B8P5T3"/>
<organism evidence="2 3">
    <name type="scientific">Vibrio ishigakensis</name>
    <dbReference type="NCBI Taxonomy" id="1481914"/>
    <lineage>
        <taxon>Bacteria</taxon>
        <taxon>Pseudomonadati</taxon>
        <taxon>Pseudomonadota</taxon>
        <taxon>Gammaproteobacteria</taxon>
        <taxon>Vibrionales</taxon>
        <taxon>Vibrionaceae</taxon>
        <taxon>Vibrio</taxon>
    </lineage>
</organism>
<feature type="region of interest" description="Disordered" evidence="1">
    <location>
        <begin position="1"/>
        <end position="21"/>
    </location>
</feature>
<reference evidence="2 3" key="1">
    <citation type="submission" date="2015-01" db="EMBL/GenBank/DDBJ databases">
        <title>Vibrio sp. C5 JCM 19232 whole genome shotgun sequence.</title>
        <authorList>
            <person name="Sawabe T."/>
            <person name="Meirelles P."/>
            <person name="Feng G."/>
            <person name="Sayaka M."/>
            <person name="Hattori M."/>
            <person name="Ohkuma M."/>
        </authorList>
    </citation>
    <scope>NUCLEOTIDE SEQUENCE [LARGE SCALE GENOMIC DNA]</scope>
    <source>
        <strain evidence="2 3">JCM19232</strain>
    </source>
</reference>
<comment type="caution">
    <text evidence="2">The sequence shown here is derived from an EMBL/GenBank/DDBJ whole genome shotgun (WGS) entry which is preliminary data.</text>
</comment>
<gene>
    <name evidence="2" type="ORF">JCM19232_225</name>
</gene>
<name>A0A0B8P5T3_9VIBR</name>
<sequence>MQMQSDWDLNHNPGLDPQLREGRLHGLDNLDLLLHYMDSNS</sequence>
<protein>
    <submittedName>
        <fullName evidence="2">Uncharacterized protein</fullName>
    </submittedName>
</protein>
<accession>A0A0B8P5T3</accession>
<proteinExistence type="predicted"/>
<dbReference type="EMBL" id="BBSA01000001">
    <property type="protein sequence ID" value="GAM59892.1"/>
    <property type="molecule type" value="Genomic_DNA"/>
</dbReference>
<dbReference type="Proteomes" id="UP000031670">
    <property type="component" value="Unassembled WGS sequence"/>
</dbReference>
<reference evidence="2 3" key="2">
    <citation type="submission" date="2015-01" db="EMBL/GenBank/DDBJ databases">
        <authorList>
            <consortium name="NBRP consortium"/>
            <person name="Sawabe T."/>
            <person name="Meirelles P."/>
            <person name="Feng G."/>
            <person name="Sayaka M."/>
            <person name="Hattori M."/>
            <person name="Ohkuma M."/>
        </authorList>
    </citation>
    <scope>NUCLEOTIDE SEQUENCE [LARGE SCALE GENOMIC DNA]</scope>
    <source>
        <strain evidence="2 3">JCM19232</strain>
    </source>
</reference>
<evidence type="ECO:0000313" key="3">
    <source>
        <dbReference type="Proteomes" id="UP000031670"/>
    </source>
</evidence>
<evidence type="ECO:0000256" key="1">
    <source>
        <dbReference type="SAM" id="MobiDB-lite"/>
    </source>
</evidence>